<keyword evidence="13" id="KW-0325">Glycoprotein</keyword>
<feature type="transmembrane region" description="Helical" evidence="17">
    <location>
        <begin position="1655"/>
        <end position="1676"/>
    </location>
</feature>
<dbReference type="PANTHER" id="PTHR22914:SF13">
    <property type="entry name" value="CHITIN SYNTHASE"/>
    <property type="match status" value="1"/>
</dbReference>
<comment type="similarity">
    <text evidence="15">Belongs to the TRAFAC class myosin-kinesin ATPase superfamily. Myosin family.</text>
</comment>
<feature type="compositionally biased region" description="Gly residues" evidence="16">
    <location>
        <begin position="818"/>
        <end position="829"/>
    </location>
</feature>
<dbReference type="InterPro" id="IPR004835">
    <property type="entry name" value="Chitin_synth"/>
</dbReference>
<dbReference type="GO" id="GO:0003774">
    <property type="term" value="F:cytoskeletal motor activity"/>
    <property type="evidence" value="ECO:0007669"/>
    <property type="project" value="UniProtKB-UniRule"/>
</dbReference>
<evidence type="ECO:0000256" key="10">
    <source>
        <dbReference type="ARBA" id="ARBA00023123"/>
    </source>
</evidence>
<dbReference type="CDD" id="cd14879">
    <property type="entry name" value="MYSc_Myo17"/>
    <property type="match status" value="1"/>
</dbReference>
<dbReference type="Gene3D" id="1.20.120.720">
    <property type="entry name" value="Myosin VI head, motor domain, U50 subdomain"/>
    <property type="match status" value="1"/>
</dbReference>
<keyword evidence="10 15" id="KW-0518">Myosin</keyword>
<dbReference type="Gene3D" id="1.10.10.60">
    <property type="entry name" value="Homeodomain-like"/>
    <property type="match status" value="1"/>
</dbReference>
<keyword evidence="12 15" id="KW-0505">Motor protein</keyword>
<dbReference type="GO" id="GO:0005886">
    <property type="term" value="C:plasma membrane"/>
    <property type="evidence" value="ECO:0007669"/>
    <property type="project" value="UniProtKB-SubCell"/>
</dbReference>
<evidence type="ECO:0000259" key="19">
    <source>
        <dbReference type="PROSITE" id="PS51998"/>
    </source>
</evidence>
<evidence type="ECO:0000256" key="15">
    <source>
        <dbReference type="PROSITE-ProRule" id="PRU00782"/>
    </source>
</evidence>
<keyword evidence="6 17" id="KW-0812">Transmembrane</keyword>
<dbReference type="PANTHER" id="PTHR22914">
    <property type="entry name" value="CHITIN SYNTHASE"/>
    <property type="match status" value="1"/>
</dbReference>
<sequence>MPPKPKAAPAAQQDDTRQDLTSLILPGLSITPPSEDAITGTLQQRFKRDLPYTHLGPTTLVVVNPYKHLEQLNDASLNEYADAYYRDTSGQKRFLQPHIYEMAARIYFHMRRTGENQSVLLSGITGSGKTTSHNHLINELLLLATHGKKEAKIKQQIVNAQTITECFGNARTVQNRSASRFGKFQELQFNERGRIIGAKTLTYFFDKTRVTEVPRDERTYHAFYAMFAGTSVDEKNALHINFAPEHFNYLAQSKVIKVADMDDQIAFGDLKAALKSCGFKAKTTMQIFQLLAAILHLGNLQFVDNRDNAQATQDACSIRNRDVLEQVAAMLGVSAIKLETTLTYKLKLIRKELCTVFLNAAGATEQRDSLARALYSVLFAWIVETINTKLCFSSEPANFVGVLDQFGFQNFKNNSFEQFCVNFANERAQQFVINQLFDDNAGINAVMTRDGVSLPTVITMDNAGCVELLTGKDKIPEKQDSEKKANLAGMIGLLDREAARFQSGASDASDANLLSGFQRQFSTHPSFAKSGHAFSFGINHFAGTVHYSADGFLEKNLDSLSPDFVNLMRTGSTNTFVSGLFAGSVLATESHPKDDRTIVKAQLPTKPIRAPSMKRPNKRKQTVDLDLAGQAIPEGDGLEIEDEKQRAAAAAEEAYKNMEVATVMDQLYLTLRDLNAAMTETRLWQIIHLRPNDTQEHDNFDPKRIKAQVRALLLGDITVRRSRAYTAYYTFDEFLGRYEHLIESLNLDAGRSDRLKVEAVVTIMGWSDAQAYVGKEFIWLTEDEWKELEDGLRAAEKEERGRAKGLGVGTELDSQYGGSAGYQDGGRGGHPPDAASAGSRDRLIPPRGFGEYYDDGASYMSEDEYGGHGGDGSSQYGESEWGGKSLADGYGPNTDLSKMVDDYENQNIDEQVEEVPITAARLWWVRFVWLMTWWIPSPFLRWFGKMKREDVQMAWREKVTLCMMIFLMSAFILFFILFFGNLICPGAKTLYTTSDVAAHNQIADYYINVRGKVYDMTHFVQTDHAPASSGFTADKAFTVAYAGLDLSYSFPIPLTQGCYGLVTDDNVAITPNTSATITTFVHRSGNSPLVDSRLTKMKDPLWYWNTFLPVLNPNKKGDVVYSMKDVTDAYANSQRKWLVISGKIYDLSDYFATADANPTNVAGVPNYHYLATQVEQVFKDKAGMDATDYWFNKLKPSFNTTDYYQSNMDCLNTVFYVGMIDIRYTVRCQFADTILLVFAALMCLVIGVKFLAALQLGTRPTPEDHDKFVICQVPCYTEGEESLKKTIDSLTALTYDDKRKLLFLIADGMVMGSGNDRPTPRVVLDILGVDPKMDPEPLMFKSIGEGSKQLNYGKVYSGLYECEGHVVPYIVVVKVGKASERSKPGNRGKRDSQIICMKFLNRVHFDSEMTPLELEVYHQMKNVIGVNPSFYEYVLMVDADTEVMPDSLNRMISCMLHDGRIIGICGETKLVNEDNSWTTMIQVYEYYISHHLSKAFESLFGSVTCLPGCFCMYRIRTPTKSTPLIISNKVIGDYQDNHVDTLHKKNLLHLGEDRYLTTLMMKHFPQYKMTFTPHAQCMTAAPDRWSILLSQRRRWINSTIHNLMEVVMLPELCGFCCFSMRFVVLIDLFGTLTLPSTVIYLIYLVYLVISNTGPFPLISVIMLAIVYGLQAVIFIIKRQWQHVGWMIIYILAFPLFSFLIPVYAFWHFDDFSWGNTRVVVGDNKKKQIIIAGDDEKFDDKMIPMKKWSTYEQELWEVGSTGSRDSRGTHVTSQSYHSRAAGSVRGGAGAYETGSQYGGSQAGGEYDYYRDTNVAQAHDRRGRSRSPAPELPYARSVAPASEYGGDYLPPPQNRGSRAYSVQSYGPDMMTEVPRQGSIMYSAGGSDFEPLGTGRPTSNYSMGMPGMPMTSMGGGHIDGLPSDDEILTEIRNILVTANLMSITKKQVREQLSMFFGVDLTPKKEFINQSIEYILQGKL</sequence>
<feature type="transmembrane region" description="Helical" evidence="17">
    <location>
        <begin position="923"/>
        <end position="940"/>
    </location>
</feature>
<evidence type="ECO:0000256" key="9">
    <source>
        <dbReference type="ARBA" id="ARBA00022989"/>
    </source>
</evidence>
<feature type="transmembrane region" description="Helical" evidence="17">
    <location>
        <begin position="1683"/>
        <end position="1706"/>
    </location>
</feature>
<evidence type="ECO:0000256" key="6">
    <source>
        <dbReference type="ARBA" id="ARBA00022692"/>
    </source>
</evidence>
<dbReference type="InterPro" id="IPR036037">
    <property type="entry name" value="MYSc_Myo17"/>
</dbReference>
<dbReference type="EMBL" id="RBNJ01011343">
    <property type="protein sequence ID" value="RUS26042.1"/>
    <property type="molecule type" value="Genomic_DNA"/>
</dbReference>
<feature type="transmembrane region" description="Helical" evidence="17">
    <location>
        <begin position="1233"/>
        <end position="1252"/>
    </location>
</feature>
<evidence type="ECO:0000256" key="13">
    <source>
        <dbReference type="ARBA" id="ARBA00023180"/>
    </source>
</evidence>
<evidence type="ECO:0000313" key="21">
    <source>
        <dbReference type="Proteomes" id="UP000274822"/>
    </source>
</evidence>
<comment type="subcellular location">
    <subcellularLocation>
        <location evidence="1">Cell membrane</location>
        <topology evidence="1">Multi-pass membrane protein</topology>
    </subcellularLocation>
</comment>
<dbReference type="PRINTS" id="PR00193">
    <property type="entry name" value="MYOSINHEAVY"/>
</dbReference>
<dbReference type="Gene3D" id="3.90.550.10">
    <property type="entry name" value="Spore Coat Polysaccharide Biosynthesis Protein SpsA, Chain A"/>
    <property type="match status" value="1"/>
</dbReference>
<dbReference type="InterPro" id="IPR027417">
    <property type="entry name" value="P-loop_NTPase"/>
</dbReference>
<dbReference type="Proteomes" id="UP000274822">
    <property type="component" value="Unassembled WGS sequence"/>
</dbReference>
<evidence type="ECO:0000256" key="12">
    <source>
        <dbReference type="ARBA" id="ARBA00023175"/>
    </source>
</evidence>
<comment type="caution">
    <text evidence="20">The sequence shown here is derived from an EMBL/GenBank/DDBJ whole genome shotgun (WGS) entry which is preliminary data.</text>
</comment>
<evidence type="ECO:0000256" key="8">
    <source>
        <dbReference type="ARBA" id="ARBA00022840"/>
    </source>
</evidence>
<keyword evidence="7 15" id="KW-0547">Nucleotide-binding</keyword>
<dbReference type="GO" id="GO:0016459">
    <property type="term" value="C:myosin complex"/>
    <property type="evidence" value="ECO:0007669"/>
    <property type="project" value="UniProtKB-KW"/>
</dbReference>
<keyword evidence="9 17" id="KW-1133">Transmembrane helix</keyword>
<feature type="region of interest" description="Actin-binding" evidence="15">
    <location>
        <begin position="671"/>
        <end position="693"/>
    </location>
</feature>
<dbReference type="EC" id="2.4.1.16" evidence="2"/>
<dbReference type="SUPFAM" id="SSF53448">
    <property type="entry name" value="Nucleotide-diphospho-sugar transferases"/>
    <property type="match status" value="1"/>
</dbReference>
<dbReference type="Gene3D" id="3.10.120.10">
    <property type="entry name" value="Cytochrome b5-like heme/steroid binding domain"/>
    <property type="match status" value="1"/>
</dbReference>
<dbReference type="InterPro" id="IPR029044">
    <property type="entry name" value="Nucleotide-diphossugar_trans"/>
</dbReference>
<evidence type="ECO:0000256" key="1">
    <source>
        <dbReference type="ARBA" id="ARBA00004651"/>
    </source>
</evidence>
<keyword evidence="21" id="KW-1185">Reference proteome</keyword>
<dbReference type="InterPro" id="IPR001199">
    <property type="entry name" value="Cyt_B5-like_heme/steroid-bd"/>
</dbReference>
<dbReference type="InterPro" id="IPR036961">
    <property type="entry name" value="Kinesin_motor_dom_sf"/>
</dbReference>
<accession>A0A433Q8G5</accession>
<evidence type="ECO:0000256" key="3">
    <source>
        <dbReference type="ARBA" id="ARBA00022475"/>
    </source>
</evidence>
<dbReference type="PROSITE" id="PS51998">
    <property type="entry name" value="DEK_C"/>
    <property type="match status" value="1"/>
</dbReference>
<feature type="domain" description="DEK-C" evidence="19">
    <location>
        <begin position="1918"/>
        <end position="1973"/>
    </location>
</feature>
<feature type="region of interest" description="Disordered" evidence="16">
    <location>
        <begin position="1758"/>
        <end position="1802"/>
    </location>
</feature>
<dbReference type="SUPFAM" id="SSF52540">
    <property type="entry name" value="P-loop containing nucleoside triphosphate hydrolases"/>
    <property type="match status" value="1"/>
</dbReference>
<evidence type="ECO:0000256" key="17">
    <source>
        <dbReference type="SAM" id="Phobius"/>
    </source>
</evidence>
<reference evidence="20 21" key="1">
    <citation type="journal article" date="2018" name="New Phytol.">
        <title>Phylogenomics of Endogonaceae and evolution of mycorrhizas within Mucoromycota.</title>
        <authorList>
            <person name="Chang Y."/>
            <person name="Desiro A."/>
            <person name="Na H."/>
            <person name="Sandor L."/>
            <person name="Lipzen A."/>
            <person name="Clum A."/>
            <person name="Barry K."/>
            <person name="Grigoriev I.V."/>
            <person name="Martin F.M."/>
            <person name="Stajich J.E."/>
            <person name="Smith M.E."/>
            <person name="Bonito G."/>
            <person name="Spatafora J.W."/>
        </authorList>
    </citation>
    <scope>NUCLEOTIDE SEQUENCE [LARGE SCALE GENOMIC DNA]</scope>
    <source>
        <strain evidence="20 21">AD002</strain>
    </source>
</reference>
<dbReference type="Pfam" id="PF03142">
    <property type="entry name" value="Chitin_synth_2"/>
    <property type="match status" value="1"/>
</dbReference>
<dbReference type="SUPFAM" id="SSF55856">
    <property type="entry name" value="Cytochrome b5-like heme/steroid binding domain"/>
    <property type="match status" value="1"/>
</dbReference>
<dbReference type="InterPro" id="IPR001609">
    <property type="entry name" value="Myosin_head_motor_dom-like"/>
</dbReference>
<dbReference type="InterPro" id="IPR014876">
    <property type="entry name" value="DEK_C"/>
</dbReference>
<keyword evidence="8 15" id="KW-0067">ATP-binding</keyword>
<evidence type="ECO:0000259" key="18">
    <source>
        <dbReference type="PROSITE" id="PS51456"/>
    </source>
</evidence>
<dbReference type="Gene3D" id="3.40.850.10">
    <property type="entry name" value="Kinesin motor domain"/>
    <property type="match status" value="1"/>
</dbReference>
<keyword evidence="14 15" id="KW-0009">Actin-binding</keyword>
<feature type="transmembrane region" description="Helical" evidence="17">
    <location>
        <begin position="961"/>
        <end position="983"/>
    </location>
</feature>
<dbReference type="GO" id="GO:0005524">
    <property type="term" value="F:ATP binding"/>
    <property type="evidence" value="ECO:0007669"/>
    <property type="project" value="UniProtKB-UniRule"/>
</dbReference>
<organism evidence="20 21">
    <name type="scientific">Jimgerdemannia flammicorona</name>
    <dbReference type="NCBI Taxonomy" id="994334"/>
    <lineage>
        <taxon>Eukaryota</taxon>
        <taxon>Fungi</taxon>
        <taxon>Fungi incertae sedis</taxon>
        <taxon>Mucoromycota</taxon>
        <taxon>Mucoromycotina</taxon>
        <taxon>Endogonomycetes</taxon>
        <taxon>Endogonales</taxon>
        <taxon>Endogonaceae</taxon>
        <taxon>Jimgerdemannia</taxon>
    </lineage>
</organism>
<dbReference type="GO" id="GO:0006031">
    <property type="term" value="P:chitin biosynthetic process"/>
    <property type="evidence" value="ECO:0007669"/>
    <property type="project" value="TreeGrafter"/>
</dbReference>
<dbReference type="SMART" id="SM01117">
    <property type="entry name" value="Cyt-b5"/>
    <property type="match status" value="2"/>
</dbReference>
<dbReference type="SMART" id="SM00242">
    <property type="entry name" value="MYSc"/>
    <property type="match status" value="1"/>
</dbReference>
<gene>
    <name evidence="20" type="ORF">BC938DRAFT_471297</name>
</gene>
<dbReference type="SUPFAM" id="SSF109715">
    <property type="entry name" value="DEK C-terminal domain"/>
    <property type="match status" value="1"/>
</dbReference>
<evidence type="ECO:0000256" key="7">
    <source>
        <dbReference type="ARBA" id="ARBA00022741"/>
    </source>
</evidence>
<feature type="transmembrane region" description="Helical" evidence="17">
    <location>
        <begin position="1628"/>
        <end position="1649"/>
    </location>
</feature>
<keyword evidence="5" id="KW-0808">Transferase</keyword>
<feature type="region of interest" description="Disordered" evidence="16">
    <location>
        <begin position="797"/>
        <end position="842"/>
    </location>
</feature>
<dbReference type="Pfam" id="PF00063">
    <property type="entry name" value="Myosin_head"/>
    <property type="match status" value="1"/>
</dbReference>
<keyword evidence="4" id="KW-0328">Glycosyltransferase</keyword>
<dbReference type="Pfam" id="PF08766">
    <property type="entry name" value="DEK_C"/>
    <property type="match status" value="1"/>
</dbReference>
<evidence type="ECO:0000313" key="20">
    <source>
        <dbReference type="EMBL" id="RUS26042.1"/>
    </source>
</evidence>
<dbReference type="GO" id="GO:0031505">
    <property type="term" value="P:fungal-type cell wall organization"/>
    <property type="evidence" value="ECO:0007669"/>
    <property type="project" value="TreeGrafter"/>
</dbReference>
<evidence type="ECO:0000256" key="5">
    <source>
        <dbReference type="ARBA" id="ARBA00022679"/>
    </source>
</evidence>
<keyword evidence="3" id="KW-1003">Cell membrane</keyword>
<feature type="domain" description="Myosin motor" evidence="18">
    <location>
        <begin position="22"/>
        <end position="793"/>
    </location>
</feature>
<dbReference type="InterPro" id="IPR036400">
    <property type="entry name" value="Cyt_B5-like_heme/steroid_sf"/>
</dbReference>
<protein>
    <recommendedName>
        <fullName evidence="2">chitin synthase</fullName>
        <ecNumber evidence="2">2.4.1.16</ecNumber>
    </recommendedName>
</protein>
<dbReference type="GO" id="GO:0004100">
    <property type="term" value="F:chitin synthase activity"/>
    <property type="evidence" value="ECO:0007669"/>
    <property type="project" value="UniProtKB-EC"/>
</dbReference>
<dbReference type="Gene3D" id="1.20.58.530">
    <property type="match status" value="1"/>
</dbReference>
<evidence type="ECO:0000256" key="14">
    <source>
        <dbReference type="ARBA" id="ARBA00023203"/>
    </source>
</evidence>
<dbReference type="GO" id="GO:0030428">
    <property type="term" value="C:cell septum"/>
    <property type="evidence" value="ECO:0007669"/>
    <property type="project" value="TreeGrafter"/>
</dbReference>
<feature type="binding site" evidence="15">
    <location>
        <begin position="123"/>
        <end position="130"/>
    </location>
    <ligand>
        <name>ATP</name>
        <dbReference type="ChEBI" id="CHEBI:30616"/>
    </ligand>
</feature>
<dbReference type="PROSITE" id="PS51456">
    <property type="entry name" value="MYOSIN_MOTOR"/>
    <property type="match status" value="1"/>
</dbReference>
<proteinExistence type="inferred from homology"/>
<dbReference type="GO" id="GO:0003779">
    <property type="term" value="F:actin binding"/>
    <property type="evidence" value="ECO:0007669"/>
    <property type="project" value="UniProtKB-KW"/>
</dbReference>
<name>A0A433Q8G5_9FUNG</name>
<evidence type="ECO:0000256" key="16">
    <source>
        <dbReference type="SAM" id="MobiDB-lite"/>
    </source>
</evidence>
<evidence type="ECO:0000256" key="11">
    <source>
        <dbReference type="ARBA" id="ARBA00023136"/>
    </source>
</evidence>
<evidence type="ECO:0000256" key="2">
    <source>
        <dbReference type="ARBA" id="ARBA00012543"/>
    </source>
</evidence>
<dbReference type="Gene3D" id="1.10.10.820">
    <property type="match status" value="1"/>
</dbReference>
<keyword evidence="11 17" id="KW-0472">Membrane</keyword>
<evidence type="ECO:0000256" key="4">
    <source>
        <dbReference type="ARBA" id="ARBA00022676"/>
    </source>
</evidence>